<dbReference type="EMBL" id="UYRU01051147">
    <property type="protein sequence ID" value="VDN11293.1"/>
    <property type="molecule type" value="Genomic_DNA"/>
</dbReference>
<evidence type="ECO:0000313" key="1">
    <source>
        <dbReference type="EMBL" id="VDN11293.1"/>
    </source>
</evidence>
<proteinExistence type="predicted"/>
<dbReference type="AlphaFoldDB" id="A0A3P7LKF6"/>
<reference evidence="1 2" key="1">
    <citation type="submission" date="2018-11" db="EMBL/GenBank/DDBJ databases">
        <authorList>
            <consortium name="Pathogen Informatics"/>
        </authorList>
    </citation>
    <scope>NUCLEOTIDE SEQUENCE [LARGE SCALE GENOMIC DNA]</scope>
</reference>
<accession>A0A3P7LKF6</accession>
<dbReference type="Proteomes" id="UP000281553">
    <property type="component" value="Unassembled WGS sequence"/>
</dbReference>
<dbReference type="OrthoDB" id="419198at2759"/>
<sequence length="102" mass="11499">MCVLAPSYLRYGVYTKSDAFPLLLRPLNKFWVPTPINTFAVLLQSFPGKEDCYTQLYSHIFENGTEGATVPCTKLAKRYAFVEHVPLHVSVQSKKGSQTDLD</sequence>
<organism evidence="1 2">
    <name type="scientific">Dibothriocephalus latus</name>
    <name type="common">Fish tapeworm</name>
    <name type="synonym">Diphyllobothrium latum</name>
    <dbReference type="NCBI Taxonomy" id="60516"/>
    <lineage>
        <taxon>Eukaryota</taxon>
        <taxon>Metazoa</taxon>
        <taxon>Spiralia</taxon>
        <taxon>Lophotrochozoa</taxon>
        <taxon>Platyhelminthes</taxon>
        <taxon>Cestoda</taxon>
        <taxon>Eucestoda</taxon>
        <taxon>Diphyllobothriidea</taxon>
        <taxon>Diphyllobothriidae</taxon>
        <taxon>Dibothriocephalus</taxon>
    </lineage>
</organism>
<evidence type="ECO:0000313" key="2">
    <source>
        <dbReference type="Proteomes" id="UP000281553"/>
    </source>
</evidence>
<protein>
    <submittedName>
        <fullName evidence="1">Uncharacterized protein</fullName>
    </submittedName>
</protein>
<keyword evidence="2" id="KW-1185">Reference proteome</keyword>
<gene>
    <name evidence="1" type="ORF">DILT_LOCUS7124</name>
</gene>
<name>A0A3P7LKF6_DIBLA</name>